<dbReference type="InterPro" id="IPR047167">
    <property type="entry name" value="NFE2-like"/>
</dbReference>
<evidence type="ECO:0000313" key="28">
    <source>
        <dbReference type="EMBL" id="CAJ0965416.1"/>
    </source>
</evidence>
<evidence type="ECO:0000256" key="22">
    <source>
        <dbReference type="ARBA" id="ARBA00023242"/>
    </source>
</evidence>
<dbReference type="InterPro" id="IPR004826">
    <property type="entry name" value="bZIP_Maf"/>
</dbReference>
<keyword evidence="15" id="KW-0238">DNA-binding</keyword>
<evidence type="ECO:0000256" key="10">
    <source>
        <dbReference type="ARBA" id="ARBA00022968"/>
    </source>
</evidence>
<dbReference type="InterPro" id="IPR004827">
    <property type="entry name" value="bZIP"/>
</dbReference>
<keyword evidence="8" id="KW-0812">Transmembrane</keyword>
<keyword evidence="25" id="KW-0175">Coiled coil</keyword>
<evidence type="ECO:0000256" key="25">
    <source>
        <dbReference type="SAM" id="Coils"/>
    </source>
</evidence>
<feature type="domain" description="BZIP" evidence="27">
    <location>
        <begin position="874"/>
        <end position="937"/>
    </location>
</feature>
<feature type="region of interest" description="Disordered" evidence="26">
    <location>
        <begin position="965"/>
        <end position="990"/>
    </location>
</feature>
<feature type="compositionally biased region" description="Polar residues" evidence="26">
    <location>
        <begin position="382"/>
        <end position="393"/>
    </location>
</feature>
<dbReference type="PROSITE" id="PS50217">
    <property type="entry name" value="BZIP"/>
    <property type="match status" value="1"/>
</dbReference>
<dbReference type="PANTHER" id="PTHR24411">
    <property type="entry name" value="NUCLEAR FACTOR ERYTHROID 2-RELATED FACTOR"/>
    <property type="match status" value="1"/>
</dbReference>
<keyword evidence="13" id="KW-0443">Lipid metabolism</keyword>
<dbReference type="PROSITE" id="PS00036">
    <property type="entry name" value="BZIP_BASIC"/>
    <property type="match status" value="1"/>
</dbReference>
<dbReference type="CDD" id="cd14720">
    <property type="entry name" value="bZIP_NFE2-like"/>
    <property type="match status" value="1"/>
</dbReference>
<evidence type="ECO:0000256" key="15">
    <source>
        <dbReference type="ARBA" id="ARBA00023125"/>
    </source>
</evidence>
<evidence type="ECO:0000256" key="4">
    <source>
        <dbReference type="ARBA" id="ARBA00008157"/>
    </source>
</evidence>
<keyword evidence="17" id="KW-0010">Activator</keyword>
<feature type="region of interest" description="Disordered" evidence="26">
    <location>
        <begin position="381"/>
        <end position="436"/>
    </location>
</feature>
<evidence type="ECO:0000256" key="6">
    <source>
        <dbReference type="ARBA" id="ARBA00022491"/>
    </source>
</evidence>
<keyword evidence="9" id="KW-0256">Endoplasmic reticulum</keyword>
<evidence type="ECO:0000256" key="3">
    <source>
        <dbReference type="ARBA" id="ARBA00004648"/>
    </source>
</evidence>
<keyword evidence="19" id="KW-1207">Sterol metabolism</keyword>
<feature type="compositionally biased region" description="Low complexity" evidence="26">
    <location>
        <begin position="711"/>
        <end position="743"/>
    </location>
</feature>
<feature type="compositionally biased region" description="Acidic residues" evidence="26">
    <location>
        <begin position="755"/>
        <end position="764"/>
    </location>
</feature>
<evidence type="ECO:0000256" key="20">
    <source>
        <dbReference type="ARBA" id="ARBA00023180"/>
    </source>
</evidence>
<keyword evidence="16" id="KW-0472">Membrane</keyword>
<feature type="region of interest" description="Disordered" evidence="26">
    <location>
        <begin position="701"/>
        <end position="768"/>
    </location>
</feature>
<evidence type="ECO:0000256" key="21">
    <source>
        <dbReference type="ARBA" id="ARBA00023221"/>
    </source>
</evidence>
<keyword evidence="22" id="KW-0539">Nucleus</keyword>
<comment type="similarity">
    <text evidence="4">Belongs to the bZIP family. CNC subfamily.</text>
</comment>
<keyword evidence="20" id="KW-0325">Glycoprotein</keyword>
<keyword evidence="12" id="KW-0805">Transcription regulation</keyword>
<dbReference type="Gene3D" id="1.10.880.10">
    <property type="entry name" value="Transcription factor, Skn-1-like, DNA-binding domain"/>
    <property type="match status" value="1"/>
</dbReference>
<dbReference type="EMBL" id="CAUEEQ010067340">
    <property type="protein sequence ID" value="CAJ0965416.1"/>
    <property type="molecule type" value="Genomic_DNA"/>
</dbReference>
<organism evidence="28 29">
    <name type="scientific">Ranitomeya imitator</name>
    <name type="common">mimic poison frog</name>
    <dbReference type="NCBI Taxonomy" id="111125"/>
    <lineage>
        <taxon>Eukaryota</taxon>
        <taxon>Metazoa</taxon>
        <taxon>Chordata</taxon>
        <taxon>Craniata</taxon>
        <taxon>Vertebrata</taxon>
        <taxon>Euteleostomi</taxon>
        <taxon>Amphibia</taxon>
        <taxon>Batrachia</taxon>
        <taxon>Anura</taxon>
        <taxon>Neobatrachia</taxon>
        <taxon>Hyloidea</taxon>
        <taxon>Dendrobatidae</taxon>
        <taxon>Dendrobatinae</taxon>
        <taxon>Ranitomeya</taxon>
    </lineage>
</organism>
<keyword evidence="18" id="KW-0804">Transcription</keyword>
<evidence type="ECO:0000256" key="1">
    <source>
        <dbReference type="ARBA" id="ARBA00004123"/>
    </source>
</evidence>
<evidence type="ECO:0000256" key="8">
    <source>
        <dbReference type="ARBA" id="ARBA00022692"/>
    </source>
</evidence>
<dbReference type="Pfam" id="PF03131">
    <property type="entry name" value="bZIP_Maf"/>
    <property type="match status" value="1"/>
</dbReference>
<evidence type="ECO:0000256" key="13">
    <source>
        <dbReference type="ARBA" id="ARBA00023098"/>
    </source>
</evidence>
<comment type="caution">
    <text evidence="28">The sequence shown here is derived from an EMBL/GenBank/DDBJ whole genome shotgun (WGS) entry which is preliminary data.</text>
</comment>
<feature type="region of interest" description="Disordered" evidence="26">
    <location>
        <begin position="85"/>
        <end position="116"/>
    </location>
</feature>
<evidence type="ECO:0000256" key="16">
    <source>
        <dbReference type="ARBA" id="ARBA00023136"/>
    </source>
</evidence>
<evidence type="ECO:0000256" key="2">
    <source>
        <dbReference type="ARBA" id="ARBA00004643"/>
    </source>
</evidence>
<dbReference type="SMART" id="SM00338">
    <property type="entry name" value="BRLZ"/>
    <property type="match status" value="1"/>
</dbReference>
<evidence type="ECO:0000256" key="11">
    <source>
        <dbReference type="ARBA" id="ARBA00022989"/>
    </source>
</evidence>
<dbReference type="Proteomes" id="UP001176940">
    <property type="component" value="Unassembled WGS sequence"/>
</dbReference>
<evidence type="ECO:0000256" key="24">
    <source>
        <dbReference type="ARBA" id="ARBA00031659"/>
    </source>
</evidence>
<evidence type="ECO:0000259" key="27">
    <source>
        <dbReference type="PROSITE" id="PS50217"/>
    </source>
</evidence>
<evidence type="ECO:0000256" key="7">
    <source>
        <dbReference type="ARBA" id="ARBA00022548"/>
    </source>
</evidence>
<gene>
    <name evidence="28" type="ORF">RIMI_LOCUS20277892</name>
</gene>
<sequence>MKVNFAFHLEIKVPESGGRVERPQSKLLEVYMVTRVNIGLLSAALRLVTRCLPWLPVKTSLDRFQKREMPYRGYEEYKNCRVERKGGREGKKGEEEEDVKRREDPMEERTSEEDNKEREATGWIRVDFQKVGTRYFPAAIMLQASFEAEGFSGHKGWLSRRCTAPARNRAFTHRCVSDPEVLQHLRLHYLIKRIVSFKTTTCPAKKQAQLAVRNISVAETPFTCTGYGLMSGKWIPEPKLPILNVSLSRLIPVCRKVPVLGVPSSLGLPDMLSLKKYLTEGLIQFTILLSLMGVRVDLDSYLPSHLPPLHEIILGPTSAYTQTQFHSLRGTTDGYGVHPKSVDLDQFFTSRRLLSRMRALDRLQVPSTELDTWLVHREADGSVSSAQTGSSLSPEGPQDLPSSDSSLRDNRESEQGRGTDELGATAPSESSELNKEEIDPIDILWLQDIDLGAGREDFESRGHHKDNEDIWESLHDDQGSETVQPLVQVDGETGENVPQEGQTAMSVSECLSFLFADSSEFPAPGSQVMLDTEPRPEALDQADGLLSPFLSDMESPLDLEEQWQDLMSIMDMQPMDTNSSTEDPLYLSIDPSLQQNGNLDTQSLQGCAQDLSLFTPSMEAFPVSESPLPQLSSHNSSDINSTFGFTNLTGILFPSQLNSTSNDTSSNSLQDPLGGIFGDALFDEISLMDLALEEGFSQVQASQLQEELDSDSGLSLDSHRSPASPSGSETSSSSCSSSSSSFSEEGAVGYSSDSEMVEPEEIDEASGYQPEYSKFCRMSSQDPGRFNRLPFLEHVGHNHTYNMVPEEPEEPQLPIAGRGSRRQAAFIDRQAGRDEQRARAMKIPFSNDKIINLPVEEFNELLTKYQLSEAQLCLVRDIRRRGKNKMAAQNCRKRKLDTILNLEQEVKRLNRERGSQLREKGENLRSLQRMKQEVENLYEEVFSQLRDQDGRPYSPQQYALHYTSNGNVVLMPRNAEGQQNRRPERKDRRK</sequence>
<evidence type="ECO:0000256" key="14">
    <source>
        <dbReference type="ARBA" id="ARBA00023121"/>
    </source>
</evidence>
<evidence type="ECO:0000256" key="23">
    <source>
        <dbReference type="ARBA" id="ARBA00030985"/>
    </source>
</evidence>
<evidence type="ECO:0000256" key="12">
    <source>
        <dbReference type="ARBA" id="ARBA00023015"/>
    </source>
</evidence>
<evidence type="ECO:0000256" key="9">
    <source>
        <dbReference type="ARBA" id="ARBA00022824"/>
    </source>
</evidence>
<keyword evidence="6" id="KW-0678">Repressor</keyword>
<keyword evidence="10" id="KW-0735">Signal-anchor</keyword>
<keyword evidence="14" id="KW-0446">Lipid-binding</keyword>
<evidence type="ECO:0000256" key="17">
    <source>
        <dbReference type="ARBA" id="ARBA00023159"/>
    </source>
</evidence>
<proteinExistence type="inferred from homology"/>
<feature type="compositionally biased region" description="Basic and acidic residues" evidence="26">
    <location>
        <begin position="979"/>
        <end position="990"/>
    </location>
</feature>
<dbReference type="InterPro" id="IPR008917">
    <property type="entry name" value="TF_DNA-bd_sf"/>
</dbReference>
<protein>
    <recommendedName>
        <fullName evidence="5">Endoplasmic reticulum membrane sensor NFE2L1</fullName>
    </recommendedName>
    <alternativeName>
        <fullName evidence="24">Nuclear factor erythroid 2-related factor 1</fullName>
    </alternativeName>
    <alternativeName>
        <fullName evidence="23">Nuclear factor, erythroid derived 2, like 1</fullName>
    </alternativeName>
</protein>
<evidence type="ECO:0000313" key="29">
    <source>
        <dbReference type="Proteomes" id="UP001176940"/>
    </source>
</evidence>
<dbReference type="SUPFAM" id="SSF47454">
    <property type="entry name" value="A DNA-binding domain in eukaryotic transcription factors"/>
    <property type="match status" value="1"/>
</dbReference>
<name>A0ABN9MF69_9NEOB</name>
<keyword evidence="7" id="KW-0153">Cholesterol metabolism</keyword>
<evidence type="ECO:0000256" key="26">
    <source>
        <dbReference type="SAM" id="MobiDB-lite"/>
    </source>
</evidence>
<accession>A0ABN9MF69</accession>
<comment type="subcellular location">
    <subcellularLocation>
        <location evidence="3">Endoplasmic reticulum membrane</location>
        <topology evidence="3">Single-pass type II membrane protein</topology>
    </subcellularLocation>
    <subcellularLocation>
        <location evidence="2">Endoplasmic reticulum membrane</location>
        <topology evidence="2">Single-pass type III membrane protein</topology>
    </subcellularLocation>
    <subcellularLocation>
        <location evidence="1">Nucleus</location>
    </subcellularLocation>
</comment>
<dbReference type="PANTHER" id="PTHR24411:SF31">
    <property type="entry name" value="ENDOPLASMIC RETICULUM MEMBRANE SENSOR NFE2L1"/>
    <property type="match status" value="1"/>
</dbReference>
<feature type="compositionally biased region" description="Basic and acidic residues" evidence="26">
    <location>
        <begin position="406"/>
        <end position="420"/>
    </location>
</feature>
<evidence type="ECO:0000256" key="5">
    <source>
        <dbReference type="ARBA" id="ARBA00020485"/>
    </source>
</evidence>
<reference evidence="28" key="1">
    <citation type="submission" date="2023-07" db="EMBL/GenBank/DDBJ databases">
        <authorList>
            <person name="Stuckert A."/>
        </authorList>
    </citation>
    <scope>NUCLEOTIDE SEQUENCE</scope>
</reference>
<evidence type="ECO:0000256" key="19">
    <source>
        <dbReference type="ARBA" id="ARBA00023166"/>
    </source>
</evidence>
<keyword evidence="29" id="KW-1185">Reference proteome</keyword>
<feature type="coiled-coil region" evidence="25">
    <location>
        <begin position="892"/>
        <end position="947"/>
    </location>
</feature>
<keyword evidence="11" id="KW-1133">Transmembrane helix</keyword>
<evidence type="ECO:0000256" key="18">
    <source>
        <dbReference type="ARBA" id="ARBA00023163"/>
    </source>
</evidence>
<keyword evidence="21" id="KW-0753">Steroid metabolism</keyword>